<evidence type="ECO:0008006" key="3">
    <source>
        <dbReference type="Google" id="ProtNLM"/>
    </source>
</evidence>
<keyword evidence="2" id="KW-1185">Reference proteome</keyword>
<dbReference type="InterPro" id="IPR008978">
    <property type="entry name" value="HSP20-like_chaperone"/>
</dbReference>
<proteinExistence type="predicted"/>
<evidence type="ECO:0000313" key="1">
    <source>
        <dbReference type="EMBL" id="CAL1402137.1"/>
    </source>
</evidence>
<accession>A0AAV2FVS3</accession>
<dbReference type="EMBL" id="OZ034820">
    <property type="protein sequence ID" value="CAL1402137.1"/>
    <property type="molecule type" value="Genomic_DNA"/>
</dbReference>
<name>A0AAV2FVS3_9ROSI</name>
<reference evidence="1 2" key="1">
    <citation type="submission" date="2024-04" db="EMBL/GenBank/DDBJ databases">
        <authorList>
            <person name="Fracassetti M."/>
        </authorList>
    </citation>
    <scope>NUCLEOTIDE SEQUENCE [LARGE SCALE GENOMIC DNA]</scope>
</reference>
<dbReference type="Proteomes" id="UP001497516">
    <property type="component" value="Chromosome 7"/>
</dbReference>
<dbReference type="SUPFAM" id="SSF49764">
    <property type="entry name" value="HSP20-like chaperones"/>
    <property type="match status" value="1"/>
</dbReference>
<gene>
    <name evidence="1" type="ORF">LTRI10_LOCUS42161</name>
</gene>
<dbReference type="AlphaFoldDB" id="A0AAV2FVS3"/>
<protein>
    <recommendedName>
        <fullName evidence="3">SHSP domain-containing protein</fullName>
    </recommendedName>
</protein>
<evidence type="ECO:0000313" key="2">
    <source>
        <dbReference type="Proteomes" id="UP001497516"/>
    </source>
</evidence>
<sequence>MVEDLSSSELSIGDEWIYEDIKPDVMRWDLRHRIIVFFSLPGFEKEHVEVQRIGSDVLAITGQRPLADGHRWIRFKKLIRFRAIYNIAEYRAGFGKSDFIIKIPKIIAPAITDTDDEEATAKQHLMARGDSDEDNMVQKEQPELSAIEEPLTTDTTATIAPRREKSAKIQPLSATVVAIKRDIVAQAKEEGGLVTAAKVPDNKSEINSEEPQVATRSQNQQPIVQLGNEAIIRIGNIKKVCGASENEKAANEAPPQVENMPASLKTKLVASATLEAHKTEIPRAQQLLLVATSQFDHLSTLAGAPPFVANPTVELRSGQKLGVVNWKFKKKARSEQLQPFLESLPSSRRYLEPPVGLGEANPTAATAEIQTASIGESRLSSPEPRVTISRRKEELALIDAELNAATNRIVARGREIRSLLAELGTTTAGRNELEKKPMIRTATG</sequence>
<organism evidence="1 2">
    <name type="scientific">Linum trigynum</name>
    <dbReference type="NCBI Taxonomy" id="586398"/>
    <lineage>
        <taxon>Eukaryota</taxon>
        <taxon>Viridiplantae</taxon>
        <taxon>Streptophyta</taxon>
        <taxon>Embryophyta</taxon>
        <taxon>Tracheophyta</taxon>
        <taxon>Spermatophyta</taxon>
        <taxon>Magnoliopsida</taxon>
        <taxon>eudicotyledons</taxon>
        <taxon>Gunneridae</taxon>
        <taxon>Pentapetalae</taxon>
        <taxon>rosids</taxon>
        <taxon>fabids</taxon>
        <taxon>Malpighiales</taxon>
        <taxon>Linaceae</taxon>
        <taxon>Linum</taxon>
    </lineage>
</organism>